<accession>A0ABM0TCZ9</accession>
<evidence type="ECO:0000313" key="2">
    <source>
        <dbReference type="RefSeq" id="XP_010424461.1"/>
    </source>
</evidence>
<reference evidence="2" key="2">
    <citation type="submission" date="2025-08" db="UniProtKB">
        <authorList>
            <consortium name="RefSeq"/>
        </authorList>
    </citation>
    <scope>IDENTIFICATION</scope>
    <source>
        <tissue evidence="2">Leaf</tissue>
    </source>
</reference>
<name>A0ABM0TCZ9_CAMSA</name>
<dbReference type="PANTHER" id="PTHR35046:SF18">
    <property type="entry name" value="RNA-DIRECTED DNA POLYMERASE"/>
    <property type="match status" value="1"/>
</dbReference>
<dbReference type="PANTHER" id="PTHR35046">
    <property type="entry name" value="ZINC KNUCKLE (CCHC-TYPE) FAMILY PROTEIN"/>
    <property type="match status" value="1"/>
</dbReference>
<dbReference type="GeneID" id="104709572"/>
<sequence length="182" mass="20319">MGNIMMLSKLLCTSLDMSTVYHPQTDGQTEVTNRALVYGFIPLGPLDLTTLLDQSLFHGQVADFIEDLQDVHKQAKLRLEDSSSKYKAAADTKRLVLEFNPGDLVWVYLTKERLPLKEYNKIFISEDWSCRSCGAYQCKCLPGSSSAALRTSNVFNVKHLSPYRGDNDELDSRPNPSPPGGT</sequence>
<dbReference type="Proteomes" id="UP000694864">
    <property type="component" value="Chromosome 8"/>
</dbReference>
<proteinExistence type="predicted"/>
<keyword evidence="1" id="KW-1185">Reference proteome</keyword>
<gene>
    <name evidence="2" type="primary">LOC104709572</name>
</gene>
<evidence type="ECO:0000313" key="1">
    <source>
        <dbReference type="Proteomes" id="UP000694864"/>
    </source>
</evidence>
<protein>
    <submittedName>
        <fullName evidence="2">Uncharacterized protein LOC104709572</fullName>
    </submittedName>
</protein>
<dbReference type="RefSeq" id="XP_010424461.1">
    <property type="nucleotide sequence ID" value="XM_010426159.1"/>
</dbReference>
<organism evidence="1 2">
    <name type="scientific">Camelina sativa</name>
    <name type="common">False flax</name>
    <name type="synonym">Myagrum sativum</name>
    <dbReference type="NCBI Taxonomy" id="90675"/>
    <lineage>
        <taxon>Eukaryota</taxon>
        <taxon>Viridiplantae</taxon>
        <taxon>Streptophyta</taxon>
        <taxon>Embryophyta</taxon>
        <taxon>Tracheophyta</taxon>
        <taxon>Spermatophyta</taxon>
        <taxon>Magnoliopsida</taxon>
        <taxon>eudicotyledons</taxon>
        <taxon>Gunneridae</taxon>
        <taxon>Pentapetalae</taxon>
        <taxon>rosids</taxon>
        <taxon>malvids</taxon>
        <taxon>Brassicales</taxon>
        <taxon>Brassicaceae</taxon>
        <taxon>Camelineae</taxon>
        <taxon>Camelina</taxon>
    </lineage>
</organism>
<reference evidence="1" key="1">
    <citation type="journal article" date="2014" name="Nat. Commun.">
        <title>The emerging biofuel crop Camelina sativa retains a highly undifferentiated hexaploid genome structure.</title>
        <authorList>
            <person name="Kagale S."/>
            <person name="Koh C."/>
            <person name="Nixon J."/>
            <person name="Bollina V."/>
            <person name="Clarke W.E."/>
            <person name="Tuteja R."/>
            <person name="Spillane C."/>
            <person name="Robinson S.J."/>
            <person name="Links M.G."/>
            <person name="Clarke C."/>
            <person name="Higgins E.E."/>
            <person name="Huebert T."/>
            <person name="Sharpe A.G."/>
            <person name="Parkin I.A."/>
        </authorList>
    </citation>
    <scope>NUCLEOTIDE SEQUENCE [LARGE SCALE GENOMIC DNA]</scope>
    <source>
        <strain evidence="1">cv. DH55</strain>
    </source>
</reference>